<evidence type="ECO:0000313" key="2">
    <source>
        <dbReference type="Proteomes" id="UP001595957"/>
    </source>
</evidence>
<dbReference type="Proteomes" id="UP001595957">
    <property type="component" value="Unassembled WGS sequence"/>
</dbReference>
<comment type="caution">
    <text evidence="1">The sequence shown here is derived from an EMBL/GenBank/DDBJ whole genome shotgun (WGS) entry which is preliminary data.</text>
</comment>
<keyword evidence="2" id="KW-1185">Reference proteome</keyword>
<dbReference type="EMBL" id="JBHSFZ010000048">
    <property type="protein sequence ID" value="MFC4595619.1"/>
    <property type="molecule type" value="Genomic_DNA"/>
</dbReference>
<protein>
    <submittedName>
        <fullName evidence="1">Uncharacterized protein</fullName>
    </submittedName>
</protein>
<gene>
    <name evidence="1" type="ORF">ACFO3E_15715</name>
</gene>
<dbReference type="RefSeq" id="WP_380806009.1">
    <property type="nucleotide sequence ID" value="NZ_JBHSFZ010000048.1"/>
</dbReference>
<name>A0ABV9F6K1_9SPHN</name>
<proteinExistence type="predicted"/>
<organism evidence="1 2">
    <name type="scientific">Sphingobium tyrosinilyticum</name>
    <dbReference type="NCBI Taxonomy" id="2715436"/>
    <lineage>
        <taxon>Bacteria</taxon>
        <taxon>Pseudomonadati</taxon>
        <taxon>Pseudomonadota</taxon>
        <taxon>Alphaproteobacteria</taxon>
        <taxon>Sphingomonadales</taxon>
        <taxon>Sphingomonadaceae</taxon>
        <taxon>Sphingobium</taxon>
    </lineage>
</organism>
<evidence type="ECO:0000313" key="1">
    <source>
        <dbReference type="EMBL" id="MFC4595619.1"/>
    </source>
</evidence>
<sequence>MPVLLGDADDIDHFRCERAGLYLAIEGLEQEARKYEENGQSRMADITRNRLQCNTDVVHNTDTIIRFIEECGLYKGGKQRYKPAAAREEALP</sequence>
<reference evidence="2" key="1">
    <citation type="journal article" date="2019" name="Int. J. Syst. Evol. Microbiol.">
        <title>The Global Catalogue of Microorganisms (GCM) 10K type strain sequencing project: providing services to taxonomists for standard genome sequencing and annotation.</title>
        <authorList>
            <consortium name="The Broad Institute Genomics Platform"/>
            <consortium name="The Broad Institute Genome Sequencing Center for Infectious Disease"/>
            <person name="Wu L."/>
            <person name="Ma J."/>
        </authorList>
    </citation>
    <scope>NUCLEOTIDE SEQUENCE [LARGE SCALE GENOMIC DNA]</scope>
    <source>
        <strain evidence="2">NBRC 103632</strain>
    </source>
</reference>
<accession>A0ABV9F6K1</accession>